<dbReference type="Proteomes" id="UP000642920">
    <property type="component" value="Unassembled WGS sequence"/>
</dbReference>
<feature type="domain" description="Amidohydrolase-related" evidence="3">
    <location>
        <begin position="326"/>
        <end position="410"/>
    </location>
</feature>
<evidence type="ECO:0000259" key="3">
    <source>
        <dbReference type="Pfam" id="PF01979"/>
    </source>
</evidence>
<gene>
    <name evidence="4" type="ORF">JKP34_17135</name>
</gene>
<dbReference type="SUPFAM" id="SSF51556">
    <property type="entry name" value="Metallo-dependent hydrolases"/>
    <property type="match status" value="2"/>
</dbReference>
<dbReference type="InterPro" id="IPR006680">
    <property type="entry name" value="Amidohydro-rel"/>
</dbReference>
<comment type="caution">
    <text evidence="4">The sequence shown here is derived from an EMBL/GenBank/DDBJ whole genome shotgun (WGS) entry which is preliminary data.</text>
</comment>
<dbReference type="EMBL" id="JAERQG010000005">
    <property type="protein sequence ID" value="MBL0766993.1"/>
    <property type="molecule type" value="Genomic_DNA"/>
</dbReference>
<evidence type="ECO:0000256" key="2">
    <source>
        <dbReference type="SAM" id="SignalP"/>
    </source>
</evidence>
<organism evidence="4 5">
    <name type="scientific">Marivirga atlantica</name>
    <dbReference type="NCBI Taxonomy" id="1548457"/>
    <lineage>
        <taxon>Bacteria</taxon>
        <taxon>Pseudomonadati</taxon>
        <taxon>Bacteroidota</taxon>
        <taxon>Cytophagia</taxon>
        <taxon>Cytophagales</taxon>
        <taxon>Marivirgaceae</taxon>
        <taxon>Marivirga</taxon>
    </lineage>
</organism>
<dbReference type="CDD" id="cd01309">
    <property type="entry name" value="Met_dep_hydrolase_C"/>
    <property type="match status" value="1"/>
</dbReference>
<sequence length="1009" mass="112080">MRKLLLLGFLLSFISVKAQVTFPTNGVKDERPDIYAFTNATLHVDYQTVIENATLLIKEDRVVASGTSVSIPQGATQIDLKGKHIYPSFIELSSKIGLPDASSSRSRNPVYNPEIKGAFNANDAIKSYFDAVSEFKMNDSEADKLRKAGFGVALTHSKDGLVRGTGALVALRDAKENEVILKEKASSHFSFDKGSSRMDNPSSLMGSIALIKQTYLNANWYKNQDELVDLSLAAFNENRSLPQFFEAGRDKLFVLRADQLGDEMGVQYIIKGAGDEYQRLDEIKATNATLVVPVNFPDAYDVEDPFNAINVGYDDMKHWEFAAHNLKMLNDKGITFAITSDDLKDASKLSAMLEKAVEAGLSEDVALKALTYTPAQLLNVQNDLGSLSNGKIANFIVTDGSPFKKDTKIYQNWVQGKKHEYTTLDTEDLAGKYNLSIDGNSYDLEVSGEPGKQSFKIIINDSTKWDVKSSMKKELITLSFMPEDDNFEGKLRLSGWKTENGFSGNTQLASGEWVNWTAERTGDLETKEDEKKDEEKKEEEEDEKDEIGDLIYPFTAFGQPEKPKAETILIKNATVWTNEDAGVLENTDVLLDGGKISKIGKDLSAGSARVIDGTGKHLTAGIVDEHSHIAISYGVNEGSEAITAEVNIEDVVNSEDINIYRQLSGGTTTSQLLHGSANPIGGRSAIVKLKWGYGPEEMKIKGADKFIKFALGENVKQSNWGSDYDERFPQTRMGVEQVYVDAFTRAREYEAEWKKYNGLSKRDKANATAPRRDLELETLVEILNSKRFITCHSYVQSEINMLMNVAEDFDFRINTFTHILEGYKVADKMKSHGVGGSTFSDWWAYKFEVNDAIPYNAALMNGEGVVTAINSDDAEMGRRLNQEAAKTVKYGGVAEQEALKMVTLNPAKLLHLDDRIGSIKEGKDGDVVLWSDHPLSIYAKAEKTIIEGAVFFDADKQEEMQEAIQKERARLIAKMQGDKKKGKATQKPTPKSNIIYHCETEIDFFSSLK</sequence>
<dbReference type="InterPro" id="IPR032466">
    <property type="entry name" value="Metal_Hydrolase"/>
</dbReference>
<dbReference type="PANTHER" id="PTHR43135:SF3">
    <property type="entry name" value="ALPHA-D-RIBOSE 1-METHYLPHOSPHONATE 5-TRIPHOSPHATE DIPHOSPHATASE"/>
    <property type="match status" value="1"/>
</dbReference>
<dbReference type="GO" id="GO:0016810">
    <property type="term" value="F:hydrolase activity, acting on carbon-nitrogen (but not peptide) bonds"/>
    <property type="evidence" value="ECO:0007669"/>
    <property type="project" value="InterPro"/>
</dbReference>
<dbReference type="Pfam" id="PF01979">
    <property type="entry name" value="Amidohydro_1"/>
    <property type="match status" value="2"/>
</dbReference>
<evidence type="ECO:0000313" key="5">
    <source>
        <dbReference type="Proteomes" id="UP000642920"/>
    </source>
</evidence>
<evidence type="ECO:0000256" key="1">
    <source>
        <dbReference type="SAM" id="MobiDB-lite"/>
    </source>
</evidence>
<keyword evidence="5" id="KW-1185">Reference proteome</keyword>
<dbReference type="SUPFAM" id="SSF51338">
    <property type="entry name" value="Composite domain of metallo-dependent hydrolases"/>
    <property type="match status" value="2"/>
</dbReference>
<dbReference type="Gene3D" id="2.30.40.10">
    <property type="entry name" value="Urease, subunit C, domain 1"/>
    <property type="match status" value="1"/>
</dbReference>
<dbReference type="InterPro" id="IPR011059">
    <property type="entry name" value="Metal-dep_hydrolase_composite"/>
</dbReference>
<feature type="signal peptide" evidence="2">
    <location>
        <begin position="1"/>
        <end position="18"/>
    </location>
</feature>
<dbReference type="RefSeq" id="WP_201924175.1">
    <property type="nucleotide sequence ID" value="NZ_JAERQG010000005.1"/>
</dbReference>
<feature type="compositionally biased region" description="Acidic residues" evidence="1">
    <location>
        <begin position="536"/>
        <end position="545"/>
    </location>
</feature>
<reference evidence="4" key="1">
    <citation type="submission" date="2021-01" db="EMBL/GenBank/DDBJ databases">
        <title>Marivirga sp. nov., isolated from intertidal surface sediments.</title>
        <authorList>
            <person name="Zhang M."/>
        </authorList>
    </citation>
    <scope>NUCLEOTIDE SEQUENCE</scope>
    <source>
        <strain evidence="4">SM1354</strain>
    </source>
</reference>
<dbReference type="Gene3D" id="3.20.20.140">
    <property type="entry name" value="Metal-dependent hydrolases"/>
    <property type="match status" value="2"/>
</dbReference>
<feature type="compositionally biased region" description="Basic and acidic residues" evidence="1">
    <location>
        <begin position="520"/>
        <end position="535"/>
    </location>
</feature>
<accession>A0A937ANZ3</accession>
<dbReference type="AlphaFoldDB" id="A0A937ANZ3"/>
<dbReference type="InterPro" id="IPR051781">
    <property type="entry name" value="Metallo-dep_Hydrolase"/>
</dbReference>
<feature type="chain" id="PRO_5037942089" evidence="2">
    <location>
        <begin position="19"/>
        <end position="1009"/>
    </location>
</feature>
<dbReference type="PANTHER" id="PTHR43135">
    <property type="entry name" value="ALPHA-D-RIBOSE 1-METHYLPHOSPHONATE 5-TRIPHOSPHATE DIPHOSPHATASE"/>
    <property type="match status" value="1"/>
</dbReference>
<feature type="region of interest" description="Disordered" evidence="1">
    <location>
        <begin position="518"/>
        <end position="545"/>
    </location>
</feature>
<evidence type="ECO:0000313" key="4">
    <source>
        <dbReference type="EMBL" id="MBL0766993.1"/>
    </source>
</evidence>
<feature type="domain" description="Amidohydrolase-related" evidence="3">
    <location>
        <begin position="863"/>
        <end position="943"/>
    </location>
</feature>
<protein>
    <submittedName>
        <fullName evidence="4">Amidohydrolase family protein</fullName>
    </submittedName>
</protein>
<name>A0A937ANZ3_9BACT</name>
<keyword evidence="2" id="KW-0732">Signal</keyword>
<proteinExistence type="predicted"/>